<evidence type="ECO:0000313" key="2">
    <source>
        <dbReference type="Proteomes" id="UP000256294"/>
    </source>
</evidence>
<protein>
    <submittedName>
        <fullName evidence="1">Uncharacterized protein</fullName>
    </submittedName>
</protein>
<gene>
    <name evidence="1" type="ORF">BDD26_2394</name>
</gene>
<evidence type="ECO:0000313" key="1">
    <source>
        <dbReference type="EMBL" id="REF27601.1"/>
    </source>
</evidence>
<dbReference type="Proteomes" id="UP000256294">
    <property type="component" value="Unassembled WGS sequence"/>
</dbReference>
<accession>A0A3D9USD2</accession>
<name>A0A3D9USD2_9GAMM</name>
<keyword evidence="2" id="KW-1185">Reference proteome</keyword>
<dbReference type="RefSeq" id="WP_115826619.1">
    <property type="nucleotide sequence ID" value="NZ_QTUB01000001.1"/>
</dbReference>
<comment type="caution">
    <text evidence="1">The sequence shown here is derived from an EMBL/GenBank/DDBJ whole genome shotgun (WGS) entry which is preliminary data.</text>
</comment>
<dbReference type="EMBL" id="QTUB01000001">
    <property type="protein sequence ID" value="REF27601.1"/>
    <property type="molecule type" value="Genomic_DNA"/>
</dbReference>
<sequence>MNIDKDTVLSDKKTDESSITVSIPDGADVIIGQHCYLIVTVKSSQVKSIKRISIEDPKNNIVVSKEEDWKLIDDTSGKAIFMLAIDNNLSPNTSVSYIVHAHSDTDADVQGIAPLTVSYTTKKINEWSFISLKTDMEIIEVTHKPNAIDDPNSKYINYTGVIIDQNNNPLKNTQIIISSVYPRHDLEMVDIATVPVSNKTPELVKIQKRKNLSDFFVISSDENGNVGFRVYPRALSVRIEFIVEILGMNFAIPTVFAYVVEVSDSSVPPPQIFGILPGGVIKKETGVKEFIVAVPEYESLMAGDAIIFLIKDEDNKVIQLKPTYLVSSHSKFGGYDISLSYEKIPFNKRLGFYYLVVSMSGDSMYSVKLGVIFEDVSRDNTNNGNNGNNCDDGLYNKVDVDSNYSDGTFSLKIKSITMI</sequence>
<reference evidence="1 2" key="1">
    <citation type="submission" date="2018-08" db="EMBL/GenBank/DDBJ databases">
        <title>Genomic Encyclopedia of Archaeal and Bacterial Type Strains, Phase II (KMG-II): from individual species to whole genera.</title>
        <authorList>
            <person name="Goeker M."/>
        </authorList>
    </citation>
    <scope>NUCLEOTIDE SEQUENCE [LARGE SCALE GENOMIC DNA]</scope>
    <source>
        <strain evidence="1 2">DSM 17905</strain>
    </source>
</reference>
<dbReference type="AlphaFoldDB" id="A0A3D9USD2"/>
<proteinExistence type="predicted"/>
<organism evidence="1 2">
    <name type="scientific">Xenorhabdus cabanillasii</name>
    <dbReference type="NCBI Taxonomy" id="351673"/>
    <lineage>
        <taxon>Bacteria</taxon>
        <taxon>Pseudomonadati</taxon>
        <taxon>Pseudomonadota</taxon>
        <taxon>Gammaproteobacteria</taxon>
        <taxon>Enterobacterales</taxon>
        <taxon>Morganellaceae</taxon>
        <taxon>Xenorhabdus</taxon>
    </lineage>
</organism>